<accession>A0A1G2AAZ0</accession>
<proteinExistence type="inferred from homology"/>
<dbReference type="InterPro" id="IPR012933">
    <property type="entry name" value="HicA_mRNA_interferase"/>
</dbReference>
<keyword evidence="7" id="KW-0346">Stress response</keyword>
<evidence type="ECO:0000256" key="7">
    <source>
        <dbReference type="ARBA" id="ARBA00023016"/>
    </source>
</evidence>
<evidence type="ECO:0000256" key="5">
    <source>
        <dbReference type="ARBA" id="ARBA00022801"/>
    </source>
</evidence>
<dbReference type="Pfam" id="PF07927">
    <property type="entry name" value="HicA_toxin"/>
    <property type="match status" value="1"/>
</dbReference>
<evidence type="ECO:0000313" key="8">
    <source>
        <dbReference type="EMBL" id="OGY74043.1"/>
    </source>
</evidence>
<evidence type="ECO:0000256" key="4">
    <source>
        <dbReference type="ARBA" id="ARBA00022759"/>
    </source>
</evidence>
<evidence type="ECO:0008006" key="10">
    <source>
        <dbReference type="Google" id="ProtNLM"/>
    </source>
</evidence>
<dbReference type="AlphaFoldDB" id="A0A1G2AAZ0"/>
<organism evidence="8 9">
    <name type="scientific">Candidatus Jacksonbacteria bacterium RIFCSPLOWO2_02_FULL_44_20</name>
    <dbReference type="NCBI Taxonomy" id="1798460"/>
    <lineage>
        <taxon>Bacteria</taxon>
        <taxon>Candidatus Jacksoniibacteriota</taxon>
    </lineage>
</organism>
<reference evidence="8 9" key="1">
    <citation type="journal article" date="2016" name="Nat. Commun.">
        <title>Thousands of microbial genomes shed light on interconnected biogeochemical processes in an aquifer system.</title>
        <authorList>
            <person name="Anantharaman K."/>
            <person name="Brown C.T."/>
            <person name="Hug L.A."/>
            <person name="Sharon I."/>
            <person name="Castelle C.J."/>
            <person name="Probst A.J."/>
            <person name="Thomas B.C."/>
            <person name="Singh A."/>
            <person name="Wilkins M.J."/>
            <person name="Karaoz U."/>
            <person name="Brodie E.L."/>
            <person name="Williams K.H."/>
            <person name="Hubbard S.S."/>
            <person name="Banfield J.F."/>
        </authorList>
    </citation>
    <scope>NUCLEOTIDE SEQUENCE [LARGE SCALE GENOMIC DNA]</scope>
</reference>
<name>A0A1G2AAZ0_9BACT</name>
<gene>
    <name evidence="8" type="ORF">A3H61_03900</name>
</gene>
<evidence type="ECO:0000256" key="3">
    <source>
        <dbReference type="ARBA" id="ARBA00022722"/>
    </source>
</evidence>
<dbReference type="GO" id="GO:0004519">
    <property type="term" value="F:endonuclease activity"/>
    <property type="evidence" value="ECO:0007669"/>
    <property type="project" value="UniProtKB-KW"/>
</dbReference>
<keyword evidence="5" id="KW-0378">Hydrolase</keyword>
<comment type="similarity">
    <text evidence="1">Belongs to the HicA mRNA interferase family.</text>
</comment>
<dbReference type="GO" id="GO:0016787">
    <property type="term" value="F:hydrolase activity"/>
    <property type="evidence" value="ECO:0007669"/>
    <property type="project" value="UniProtKB-KW"/>
</dbReference>
<dbReference type="InterPro" id="IPR038570">
    <property type="entry name" value="HicA_sf"/>
</dbReference>
<dbReference type="EMBL" id="MHJU01000004">
    <property type="protein sequence ID" value="OGY74043.1"/>
    <property type="molecule type" value="Genomic_DNA"/>
</dbReference>
<evidence type="ECO:0000256" key="1">
    <source>
        <dbReference type="ARBA" id="ARBA00006620"/>
    </source>
</evidence>
<evidence type="ECO:0000313" key="9">
    <source>
        <dbReference type="Proteomes" id="UP000178315"/>
    </source>
</evidence>
<comment type="caution">
    <text evidence="8">The sequence shown here is derived from an EMBL/GenBank/DDBJ whole genome shotgun (WGS) entry which is preliminary data.</text>
</comment>
<keyword evidence="3" id="KW-0540">Nuclease</keyword>
<sequence>MPKMRLLSGSDIIKILATFSFVVVHQRGSHVKLQRRVLDGTKQTLTIPNHQELDRGTSRAIYNQAARYISETELRPYFFAI</sequence>
<dbReference type="SUPFAM" id="SSF54786">
    <property type="entry name" value="YcfA/nrd intein domain"/>
    <property type="match status" value="1"/>
</dbReference>
<evidence type="ECO:0000256" key="2">
    <source>
        <dbReference type="ARBA" id="ARBA00022649"/>
    </source>
</evidence>
<evidence type="ECO:0000256" key="6">
    <source>
        <dbReference type="ARBA" id="ARBA00022884"/>
    </source>
</evidence>
<keyword evidence="2" id="KW-1277">Toxin-antitoxin system</keyword>
<keyword evidence="4" id="KW-0255">Endonuclease</keyword>
<dbReference type="Proteomes" id="UP000178315">
    <property type="component" value="Unassembled WGS sequence"/>
</dbReference>
<dbReference type="Gene3D" id="3.30.920.30">
    <property type="entry name" value="Hypothetical protein"/>
    <property type="match status" value="1"/>
</dbReference>
<keyword evidence="6" id="KW-0694">RNA-binding</keyword>
<dbReference type="GO" id="GO:0003729">
    <property type="term" value="F:mRNA binding"/>
    <property type="evidence" value="ECO:0007669"/>
    <property type="project" value="InterPro"/>
</dbReference>
<protein>
    <recommendedName>
        <fullName evidence="10">Addiction module toxin, HicA family</fullName>
    </recommendedName>
</protein>